<evidence type="ECO:0000256" key="1">
    <source>
        <dbReference type="SAM" id="SignalP"/>
    </source>
</evidence>
<dbReference type="OrthoDB" id="9180393at2"/>
<evidence type="ECO:0000259" key="2">
    <source>
        <dbReference type="Pfam" id="PF07589"/>
    </source>
</evidence>
<dbReference type="EMBL" id="CP003985">
    <property type="protein sequence ID" value="AGF78721.1"/>
    <property type="molecule type" value="Genomic_DNA"/>
</dbReference>
<dbReference type="Pfam" id="PF07589">
    <property type="entry name" value="PEP-CTERM"/>
    <property type="match status" value="1"/>
</dbReference>
<keyword evidence="1" id="KW-0732">Signal</keyword>
<dbReference type="HOGENOM" id="CLU_104539_0_0_7"/>
<accession>M1PQN9</accession>
<dbReference type="KEGG" id="dsf:UWK_02180"/>
<evidence type="ECO:0000313" key="3">
    <source>
        <dbReference type="EMBL" id="AGF78721.1"/>
    </source>
</evidence>
<reference evidence="4" key="1">
    <citation type="journal article" date="2013" name="Stand. Genomic Sci.">
        <title>Complete genome sequence of Desulfocapsa sulfexigens, a marine deltaproteobacterium specialized in disproportionating inorganic sulfur compounds.</title>
        <authorList>
            <person name="Finster K.W."/>
            <person name="Kjeldsen K.U."/>
            <person name="Kube M."/>
            <person name="Reinhardt R."/>
            <person name="Mussmann M."/>
            <person name="Amann R."/>
            <person name="Schreiber L."/>
        </authorList>
    </citation>
    <scope>NUCLEOTIDE SEQUENCE [LARGE SCALE GENOMIC DNA]</scope>
    <source>
        <strain evidence="4">DSM 10523 / SB164P1</strain>
    </source>
</reference>
<sequence>MTKKIYLTAITGVFFLSLTSSVNATTINYFSQDSDADKTSVYTYFDNFLIETFNQAPINTAPSGSLDQSWTWTGSANVVNGSASGQYAAPFGTTSRDQSNYLSVPNPSSSGSITAQLGATYDYFGLWWGSVDTYNTISFFNGSTLTQSFTGSDIKNGNDEYGNQTAPSTNVYVNFLDLERFDSFVLTSTSLAFEIDNIAVGNAPVPEPATMLLFGTGLVGLSSLRFRKKKK</sequence>
<proteinExistence type="predicted"/>
<gene>
    <name evidence="3" type="ordered locus">UWK_02180</name>
</gene>
<dbReference type="NCBIfam" id="TIGR02595">
    <property type="entry name" value="PEP_CTERM"/>
    <property type="match status" value="1"/>
</dbReference>
<keyword evidence="4" id="KW-1185">Reference proteome</keyword>
<dbReference type="STRING" id="1167006.UWK_02180"/>
<evidence type="ECO:0000313" key="4">
    <source>
        <dbReference type="Proteomes" id="UP000011721"/>
    </source>
</evidence>
<dbReference type="InterPro" id="IPR013424">
    <property type="entry name" value="Ice-binding_C"/>
</dbReference>
<feature type="signal peptide" evidence="1">
    <location>
        <begin position="1"/>
        <end position="24"/>
    </location>
</feature>
<name>M1PQN9_DESSD</name>
<protein>
    <submittedName>
        <fullName evidence="3">PEP-CTERM putative exosortase interaction domain-containing protein</fullName>
    </submittedName>
</protein>
<feature type="chain" id="PRO_5004016910" evidence="1">
    <location>
        <begin position="25"/>
        <end position="231"/>
    </location>
</feature>
<dbReference type="AlphaFoldDB" id="M1PQN9"/>
<dbReference type="PATRIC" id="fig|1167006.5.peg.2372"/>
<dbReference type="eggNOG" id="COG3210">
    <property type="taxonomic scope" value="Bacteria"/>
</dbReference>
<dbReference type="RefSeq" id="WP_015404409.1">
    <property type="nucleotide sequence ID" value="NC_020304.1"/>
</dbReference>
<feature type="domain" description="Ice-binding protein C-terminal" evidence="2">
    <location>
        <begin position="204"/>
        <end position="228"/>
    </location>
</feature>
<organism evidence="3 4">
    <name type="scientific">Desulfocapsa sulfexigens (strain DSM 10523 / SB164P1)</name>
    <dbReference type="NCBI Taxonomy" id="1167006"/>
    <lineage>
        <taxon>Bacteria</taxon>
        <taxon>Pseudomonadati</taxon>
        <taxon>Thermodesulfobacteriota</taxon>
        <taxon>Desulfobulbia</taxon>
        <taxon>Desulfobulbales</taxon>
        <taxon>Desulfocapsaceae</taxon>
        <taxon>Desulfocapsa</taxon>
    </lineage>
</organism>
<dbReference type="Proteomes" id="UP000011721">
    <property type="component" value="Chromosome"/>
</dbReference>